<proteinExistence type="predicted"/>
<keyword evidence="3" id="KW-1185">Reference proteome</keyword>
<dbReference type="GO" id="GO:0016226">
    <property type="term" value="P:iron-sulfur cluster assembly"/>
    <property type="evidence" value="ECO:0007669"/>
    <property type="project" value="InterPro"/>
</dbReference>
<dbReference type="EMBL" id="JACHGW010000001">
    <property type="protein sequence ID" value="MBB6049735.1"/>
    <property type="molecule type" value="Genomic_DNA"/>
</dbReference>
<dbReference type="AlphaFoldDB" id="A0A7W9SNT1"/>
<sequence length="147" mass="15346">MALTLEAGKDQEILAERACPLSLTERAAQEVKDILEQQGNPEGVRLRVYISGGGCSGLQYGMALDETVDEGDEVFEDSGVEVVLAPMDIRYLVGAVVDYVTTPMGGGFKVENPNAVKTCGCGSSFSAEDDAEGRTITGGCGSCGSNK</sequence>
<dbReference type="SUPFAM" id="SSF89360">
    <property type="entry name" value="HesB-like domain"/>
    <property type="match status" value="1"/>
</dbReference>
<dbReference type="GO" id="GO:0005506">
    <property type="term" value="F:iron ion binding"/>
    <property type="evidence" value="ECO:0007669"/>
    <property type="project" value="TreeGrafter"/>
</dbReference>
<dbReference type="InterPro" id="IPR000361">
    <property type="entry name" value="ATAP_core_dom"/>
</dbReference>
<accession>A0A7W9SNT1</accession>
<dbReference type="PROSITE" id="PS01152">
    <property type="entry name" value="HESB"/>
    <property type="match status" value="1"/>
</dbReference>
<dbReference type="InterPro" id="IPR016092">
    <property type="entry name" value="ATAP"/>
</dbReference>
<dbReference type="PANTHER" id="PTHR43011:SF1">
    <property type="entry name" value="IRON-SULFUR CLUSTER ASSEMBLY 2 HOMOLOG, MITOCHONDRIAL"/>
    <property type="match status" value="1"/>
</dbReference>
<evidence type="ECO:0000259" key="1">
    <source>
        <dbReference type="Pfam" id="PF01521"/>
    </source>
</evidence>
<name>A0A7W9SNT1_ARMRO</name>
<dbReference type="RefSeq" id="WP_184193330.1">
    <property type="nucleotide sequence ID" value="NZ_JACHGW010000001.1"/>
</dbReference>
<dbReference type="InterPro" id="IPR035903">
    <property type="entry name" value="HesB-like_dom_sf"/>
</dbReference>
<dbReference type="NCBIfam" id="TIGR00049">
    <property type="entry name" value="iron-sulfur cluster assembly accessory protein"/>
    <property type="match status" value="1"/>
</dbReference>
<gene>
    <name evidence="2" type="ORF">HNQ39_001497</name>
</gene>
<dbReference type="PANTHER" id="PTHR43011">
    <property type="entry name" value="IRON-SULFUR CLUSTER ASSEMBLY 2 HOMOLOG, MITOCHONDRIAL"/>
    <property type="match status" value="1"/>
</dbReference>
<reference evidence="2 3" key="1">
    <citation type="submission" date="2020-08" db="EMBL/GenBank/DDBJ databases">
        <title>Genomic Encyclopedia of Type Strains, Phase IV (KMG-IV): sequencing the most valuable type-strain genomes for metagenomic binning, comparative biology and taxonomic classification.</title>
        <authorList>
            <person name="Goeker M."/>
        </authorList>
    </citation>
    <scope>NUCLEOTIDE SEQUENCE [LARGE SCALE GENOMIC DNA]</scope>
    <source>
        <strain evidence="2 3">DSM 23562</strain>
    </source>
</reference>
<evidence type="ECO:0000313" key="3">
    <source>
        <dbReference type="Proteomes" id="UP000520814"/>
    </source>
</evidence>
<dbReference type="Gene3D" id="2.60.300.12">
    <property type="entry name" value="HesB-like domain"/>
    <property type="match status" value="1"/>
</dbReference>
<dbReference type="Pfam" id="PF01521">
    <property type="entry name" value="Fe-S_biosyn"/>
    <property type="match status" value="1"/>
</dbReference>
<organism evidence="2 3">
    <name type="scientific">Armatimonas rosea</name>
    <dbReference type="NCBI Taxonomy" id="685828"/>
    <lineage>
        <taxon>Bacteria</taxon>
        <taxon>Bacillati</taxon>
        <taxon>Armatimonadota</taxon>
        <taxon>Armatimonadia</taxon>
        <taxon>Armatimonadales</taxon>
        <taxon>Armatimonadaceae</taxon>
        <taxon>Armatimonas</taxon>
    </lineage>
</organism>
<dbReference type="GO" id="GO:0051537">
    <property type="term" value="F:2 iron, 2 sulfur cluster binding"/>
    <property type="evidence" value="ECO:0007669"/>
    <property type="project" value="TreeGrafter"/>
</dbReference>
<comment type="caution">
    <text evidence="2">The sequence shown here is derived from an EMBL/GenBank/DDBJ whole genome shotgun (WGS) entry which is preliminary data.</text>
</comment>
<dbReference type="NCBIfam" id="NF010147">
    <property type="entry name" value="PRK13623.1"/>
    <property type="match status" value="1"/>
</dbReference>
<evidence type="ECO:0000313" key="2">
    <source>
        <dbReference type="EMBL" id="MBB6049735.1"/>
    </source>
</evidence>
<protein>
    <submittedName>
        <fullName evidence="2">Iron-sulfur cluster assembly protein</fullName>
    </submittedName>
</protein>
<feature type="domain" description="Core" evidence="1">
    <location>
        <begin position="21"/>
        <end position="122"/>
    </location>
</feature>
<dbReference type="GO" id="GO:0051539">
    <property type="term" value="F:4 iron, 4 sulfur cluster binding"/>
    <property type="evidence" value="ECO:0007669"/>
    <property type="project" value="TreeGrafter"/>
</dbReference>
<dbReference type="Proteomes" id="UP000520814">
    <property type="component" value="Unassembled WGS sequence"/>
</dbReference>
<dbReference type="InterPro" id="IPR017870">
    <property type="entry name" value="FeS_cluster_insertion_CS"/>
</dbReference>